<sequence length="40" mass="4831">MISKDFSRYLLFDDQVFGSLVIRVKTFIKLKRNDIIFYSI</sequence>
<dbReference type="EMBL" id="CP061800">
    <property type="protein sequence ID" value="QTA92792.1"/>
    <property type="molecule type" value="Genomic_DNA"/>
</dbReference>
<evidence type="ECO:0000313" key="1">
    <source>
        <dbReference type="EMBL" id="QTA92792.1"/>
    </source>
</evidence>
<keyword evidence="2" id="KW-1185">Reference proteome</keyword>
<dbReference type="AlphaFoldDB" id="A0A975BWI2"/>
<accession>A0A975BWI2</accession>
<proteinExistence type="predicted"/>
<organism evidence="1 2">
    <name type="scientific">Desulfonema magnum</name>
    <dbReference type="NCBI Taxonomy" id="45655"/>
    <lineage>
        <taxon>Bacteria</taxon>
        <taxon>Pseudomonadati</taxon>
        <taxon>Thermodesulfobacteriota</taxon>
        <taxon>Desulfobacteria</taxon>
        <taxon>Desulfobacterales</taxon>
        <taxon>Desulfococcaceae</taxon>
        <taxon>Desulfonema</taxon>
    </lineage>
</organism>
<evidence type="ECO:0000313" key="2">
    <source>
        <dbReference type="Proteomes" id="UP000663722"/>
    </source>
</evidence>
<dbReference type="KEGG" id="dmm:dnm_088830"/>
<protein>
    <submittedName>
        <fullName evidence="1">Uncharacterized protein</fullName>
    </submittedName>
</protein>
<reference evidence="1" key="1">
    <citation type="journal article" date="2021" name="Microb. Physiol.">
        <title>Proteogenomic Insights into the Physiology of Marine, Sulfate-Reducing, Filamentous Desulfonema limicola and Desulfonema magnum.</title>
        <authorList>
            <person name="Schnaars V."/>
            <person name="Wohlbrand L."/>
            <person name="Scheve S."/>
            <person name="Hinrichs C."/>
            <person name="Reinhardt R."/>
            <person name="Rabus R."/>
        </authorList>
    </citation>
    <scope>NUCLEOTIDE SEQUENCE</scope>
    <source>
        <strain evidence="1">4be13</strain>
    </source>
</reference>
<name>A0A975BWI2_9BACT</name>
<gene>
    <name evidence="1" type="ORF">dnm_088830</name>
</gene>
<dbReference type="Proteomes" id="UP000663722">
    <property type="component" value="Chromosome"/>
</dbReference>